<feature type="domain" description="Methyltransferase" evidence="1">
    <location>
        <begin position="54"/>
        <end position="145"/>
    </location>
</feature>
<dbReference type="Gene3D" id="3.40.50.150">
    <property type="entry name" value="Vaccinia Virus protein VP39"/>
    <property type="match status" value="1"/>
</dbReference>
<dbReference type="InterPro" id="IPR041698">
    <property type="entry name" value="Methyltransf_25"/>
</dbReference>
<sequence>MSEDPPRTDEYQGCARLYDPLLNPLLDRPRRHVAALVEHCLRPFAKSEGPPPPVLDLCCGTGRQAVFLLERGLRVHGLDLSPAMLRTAQRTTSPRINYVHGNAAATGYADRSFGCVCVSLALHEKPPHTREEILEESMRLLLPGGSLVLLDYRWPESAAGRGAMRLASLVERLAGAEHFANYRQFLAGGGIRALLGASRLPFRRVQTFFHGSMGLYRVFTHGCEEA</sequence>
<keyword evidence="3" id="KW-1185">Reference proteome</keyword>
<dbReference type="PANTHER" id="PTHR42912">
    <property type="entry name" value="METHYLTRANSFERASE"/>
    <property type="match status" value="1"/>
</dbReference>
<dbReference type="InterPro" id="IPR029063">
    <property type="entry name" value="SAM-dependent_MTases_sf"/>
</dbReference>
<evidence type="ECO:0000313" key="3">
    <source>
        <dbReference type="Proteomes" id="UP000190027"/>
    </source>
</evidence>
<accession>A0A1T4WYH5</accession>
<dbReference type="Pfam" id="PF13649">
    <property type="entry name" value="Methyltransf_25"/>
    <property type="match status" value="1"/>
</dbReference>
<dbReference type="STRING" id="1121449.SAMN02745704_01524"/>
<dbReference type="GO" id="GO:0008168">
    <property type="term" value="F:methyltransferase activity"/>
    <property type="evidence" value="ECO:0007669"/>
    <property type="project" value="UniProtKB-KW"/>
</dbReference>
<dbReference type="GO" id="GO:0032259">
    <property type="term" value="P:methylation"/>
    <property type="evidence" value="ECO:0007669"/>
    <property type="project" value="UniProtKB-KW"/>
</dbReference>
<evidence type="ECO:0000313" key="2">
    <source>
        <dbReference type="EMBL" id="SKA82217.1"/>
    </source>
</evidence>
<proteinExistence type="predicted"/>
<keyword evidence="2" id="KW-0808">Transferase</keyword>
<evidence type="ECO:0000259" key="1">
    <source>
        <dbReference type="Pfam" id="PF13649"/>
    </source>
</evidence>
<dbReference type="SUPFAM" id="SSF53335">
    <property type="entry name" value="S-adenosyl-L-methionine-dependent methyltransferases"/>
    <property type="match status" value="1"/>
</dbReference>
<gene>
    <name evidence="2" type="ORF">SAMN02745704_01524</name>
</gene>
<name>A0A1T4WYH5_9BACT</name>
<dbReference type="Proteomes" id="UP000190027">
    <property type="component" value="Unassembled WGS sequence"/>
</dbReference>
<dbReference type="EMBL" id="FUYC01000005">
    <property type="protein sequence ID" value="SKA82217.1"/>
    <property type="molecule type" value="Genomic_DNA"/>
</dbReference>
<organism evidence="2 3">
    <name type="scientific">Paucidesulfovibrio gracilis DSM 16080</name>
    <dbReference type="NCBI Taxonomy" id="1121449"/>
    <lineage>
        <taxon>Bacteria</taxon>
        <taxon>Pseudomonadati</taxon>
        <taxon>Thermodesulfobacteriota</taxon>
        <taxon>Desulfovibrionia</taxon>
        <taxon>Desulfovibrionales</taxon>
        <taxon>Desulfovibrionaceae</taxon>
        <taxon>Paucidesulfovibrio</taxon>
    </lineage>
</organism>
<dbReference type="RefSeq" id="WP_078717090.1">
    <property type="nucleotide sequence ID" value="NZ_FUYC01000005.1"/>
</dbReference>
<dbReference type="OrthoDB" id="9808140at2"/>
<reference evidence="2 3" key="1">
    <citation type="submission" date="2017-02" db="EMBL/GenBank/DDBJ databases">
        <authorList>
            <person name="Peterson S.W."/>
        </authorList>
    </citation>
    <scope>NUCLEOTIDE SEQUENCE [LARGE SCALE GENOMIC DNA]</scope>
    <source>
        <strain evidence="2 3">DSM 16080</strain>
    </source>
</reference>
<dbReference type="CDD" id="cd02440">
    <property type="entry name" value="AdoMet_MTases"/>
    <property type="match status" value="1"/>
</dbReference>
<keyword evidence="2" id="KW-0489">Methyltransferase</keyword>
<protein>
    <submittedName>
        <fullName evidence="2">Methyltransferase domain-containing protein</fullName>
    </submittedName>
</protein>
<dbReference type="AlphaFoldDB" id="A0A1T4WYH5"/>
<dbReference type="InterPro" id="IPR050508">
    <property type="entry name" value="Methyltransf_Superfamily"/>
</dbReference>